<dbReference type="InterPro" id="IPR011991">
    <property type="entry name" value="ArsR-like_HTH"/>
</dbReference>
<dbReference type="CDD" id="cd00090">
    <property type="entry name" value="HTH_ARSR"/>
    <property type="match status" value="1"/>
</dbReference>
<protein>
    <submittedName>
        <fullName evidence="2">MarR family transcriptional regulator</fullName>
    </submittedName>
</protein>
<dbReference type="OrthoDB" id="3830756at2"/>
<sequence>MPARSISLAWASAPRTACSWQWVWTIACTSSRGAVQSGCPVLEHFCERHELLGQSPDVLVVTDNFVGVRPEDRATRWLDQHGPLRLSDLAGQLDVSAPSASRIINRLADDGLVLRRTPTTIDGRSS</sequence>
<evidence type="ECO:0000313" key="3">
    <source>
        <dbReference type="Proteomes" id="UP000291144"/>
    </source>
</evidence>
<reference evidence="2 3" key="1">
    <citation type="submission" date="2019-02" db="EMBL/GenBank/DDBJ databases">
        <title>Kribbella capetownensis sp. nov. and Kribbella speibonae sp. nov., isolated from soil.</title>
        <authorList>
            <person name="Curtis S.M."/>
            <person name="Norton I."/>
            <person name="Everest G.J."/>
            <person name="Meyers P.R."/>
        </authorList>
    </citation>
    <scope>NUCLEOTIDE SEQUENCE [LARGE SCALE GENOMIC DNA]</scope>
    <source>
        <strain evidence="2 3">NRRL B-24813</strain>
    </source>
</reference>
<comment type="caution">
    <text evidence="2">The sequence shown here is derived from an EMBL/GenBank/DDBJ whole genome shotgun (WGS) entry which is preliminary data.</text>
</comment>
<gene>
    <name evidence="2" type="ORF">E0H73_44540</name>
</gene>
<dbReference type="PROSITE" id="PS51257">
    <property type="entry name" value="PROKAR_LIPOPROTEIN"/>
    <property type="match status" value="1"/>
</dbReference>
<dbReference type="SUPFAM" id="SSF46785">
    <property type="entry name" value="Winged helix' DNA-binding domain"/>
    <property type="match status" value="1"/>
</dbReference>
<dbReference type="Proteomes" id="UP000291144">
    <property type="component" value="Unassembled WGS sequence"/>
</dbReference>
<proteinExistence type="predicted"/>
<accession>A0A4R0JTS2</accession>
<organism evidence="2 3">
    <name type="scientific">Kribbella pittospori</name>
    <dbReference type="NCBI Taxonomy" id="722689"/>
    <lineage>
        <taxon>Bacteria</taxon>
        <taxon>Bacillati</taxon>
        <taxon>Actinomycetota</taxon>
        <taxon>Actinomycetes</taxon>
        <taxon>Propionibacteriales</taxon>
        <taxon>Kribbellaceae</taxon>
        <taxon>Kribbella</taxon>
    </lineage>
</organism>
<dbReference type="InterPro" id="IPR000835">
    <property type="entry name" value="HTH_MarR-typ"/>
</dbReference>
<name>A0A4R0JTS2_9ACTN</name>
<evidence type="ECO:0000259" key="1">
    <source>
        <dbReference type="Pfam" id="PF01047"/>
    </source>
</evidence>
<feature type="domain" description="HTH marR-type" evidence="1">
    <location>
        <begin position="76"/>
        <end position="118"/>
    </location>
</feature>
<dbReference type="Pfam" id="PF01047">
    <property type="entry name" value="MarR"/>
    <property type="match status" value="1"/>
</dbReference>
<dbReference type="GO" id="GO:0003700">
    <property type="term" value="F:DNA-binding transcription factor activity"/>
    <property type="evidence" value="ECO:0007669"/>
    <property type="project" value="InterPro"/>
</dbReference>
<dbReference type="Gene3D" id="1.10.10.10">
    <property type="entry name" value="Winged helix-like DNA-binding domain superfamily/Winged helix DNA-binding domain"/>
    <property type="match status" value="1"/>
</dbReference>
<dbReference type="InterPro" id="IPR036388">
    <property type="entry name" value="WH-like_DNA-bd_sf"/>
</dbReference>
<dbReference type="InterPro" id="IPR036390">
    <property type="entry name" value="WH_DNA-bd_sf"/>
</dbReference>
<keyword evidence="3" id="KW-1185">Reference proteome</keyword>
<dbReference type="AlphaFoldDB" id="A0A4R0JTS2"/>
<dbReference type="EMBL" id="SJKB01000036">
    <property type="protein sequence ID" value="TCC45565.1"/>
    <property type="molecule type" value="Genomic_DNA"/>
</dbReference>
<evidence type="ECO:0000313" key="2">
    <source>
        <dbReference type="EMBL" id="TCC45565.1"/>
    </source>
</evidence>